<reference evidence="2" key="1">
    <citation type="submission" date="2021-06" db="EMBL/GenBank/DDBJ databases">
        <title>Propagation of a rapidly emergent carbapenem-resistant Acinetobacter baumannii lineage by various extra-hospital transmission networks.</title>
        <authorList>
            <person name="Calix J."/>
        </authorList>
    </citation>
    <scope>NUCLEOTIDE SEQUENCE</scope>
    <source>
        <strain evidence="2">WU_MDCI_Aw63</strain>
    </source>
</reference>
<dbReference type="NCBIfam" id="NF041259">
    <property type="entry name" value="mono_DmmA_fam"/>
    <property type="match status" value="1"/>
</dbReference>
<organism evidence="2 3">
    <name type="scientific">Acinetobacter junii</name>
    <dbReference type="NCBI Taxonomy" id="40215"/>
    <lineage>
        <taxon>Bacteria</taxon>
        <taxon>Pseudomonadati</taxon>
        <taxon>Pseudomonadota</taxon>
        <taxon>Gammaproteobacteria</taxon>
        <taxon>Moraxellales</taxon>
        <taxon>Moraxellaceae</taxon>
        <taxon>Acinetobacter</taxon>
    </lineage>
</organism>
<dbReference type="RefSeq" id="WP_016658800.1">
    <property type="nucleotide sequence ID" value="NZ_JAHPRE010000056.1"/>
</dbReference>
<protein>
    <recommendedName>
        <fullName evidence="1">Dimethylamine monooxygenase subunit DmmA-like C-terminal domain-containing protein</fullName>
    </recommendedName>
</protein>
<dbReference type="EMBL" id="JAHPRE010000056">
    <property type="protein sequence ID" value="MCU4397828.1"/>
    <property type="molecule type" value="Genomic_DNA"/>
</dbReference>
<gene>
    <name evidence="2" type="ORF">KTH64_12880</name>
</gene>
<evidence type="ECO:0000313" key="3">
    <source>
        <dbReference type="Proteomes" id="UP001208534"/>
    </source>
</evidence>
<dbReference type="Proteomes" id="UP001208534">
    <property type="component" value="Unassembled WGS sequence"/>
</dbReference>
<evidence type="ECO:0000259" key="1">
    <source>
        <dbReference type="Pfam" id="PF22289"/>
    </source>
</evidence>
<dbReference type="AlphaFoldDB" id="A0AAW5RAS5"/>
<dbReference type="Pfam" id="PF22289">
    <property type="entry name" value="DmmA-like_C"/>
    <property type="match status" value="1"/>
</dbReference>
<comment type="caution">
    <text evidence="2">The sequence shown here is derived from an EMBL/GenBank/DDBJ whole genome shotgun (WGS) entry which is preliminary data.</text>
</comment>
<dbReference type="InterPro" id="IPR048037">
    <property type="entry name" value="DmmA-like_C"/>
</dbReference>
<evidence type="ECO:0000313" key="2">
    <source>
        <dbReference type="EMBL" id="MCU4397828.1"/>
    </source>
</evidence>
<accession>A0AAW5RAS5</accession>
<sequence length="176" mass="19595">MSTAMFSTPNYQNYTDIKTSASGYLVLLEQQDDELIHQLSGLIPVDSPIQVIVQNQTDDAALADFLNAVTQALQAKKAGIHSVVIGSESFIWMTHQCLQTFGCLKEEMTLILNIKAGQKRNVYCVHCGHQQQTEEQEFCTCEHCQVHLYIRTHFSQRLGAYMGVCANAHDPMGVAS</sequence>
<feature type="domain" description="Dimethylamine monooxygenase subunit DmmA-like C-terminal" evidence="1">
    <location>
        <begin position="122"/>
        <end position="164"/>
    </location>
</feature>
<name>A0AAW5RAS5_ACIJU</name>
<proteinExistence type="predicted"/>